<evidence type="ECO:0000313" key="7">
    <source>
        <dbReference type="Proteomes" id="UP000472355"/>
    </source>
</evidence>
<evidence type="ECO:0000256" key="2">
    <source>
        <dbReference type="ARBA" id="ARBA00006479"/>
    </source>
</evidence>
<organism evidence="6 8">
    <name type="scientific">Clostridium botulinum</name>
    <dbReference type="NCBI Taxonomy" id="1491"/>
    <lineage>
        <taxon>Bacteria</taxon>
        <taxon>Bacillati</taxon>
        <taxon>Bacillota</taxon>
        <taxon>Clostridia</taxon>
        <taxon>Eubacteriales</taxon>
        <taxon>Clostridiaceae</taxon>
        <taxon>Clostridium</taxon>
    </lineage>
</organism>
<comment type="function">
    <text evidence="1">Transcriptional repressor of xylose-utilizing enzymes.</text>
</comment>
<dbReference type="EMBL" id="SGKU01000058">
    <property type="protein sequence ID" value="NFA44053.1"/>
    <property type="molecule type" value="Genomic_DNA"/>
</dbReference>
<evidence type="ECO:0000313" key="8">
    <source>
        <dbReference type="Proteomes" id="UP000473681"/>
    </source>
</evidence>
<dbReference type="Pfam" id="PF00480">
    <property type="entry name" value="ROK"/>
    <property type="match status" value="1"/>
</dbReference>
<dbReference type="Gene3D" id="3.30.420.40">
    <property type="match status" value="2"/>
</dbReference>
<dbReference type="Proteomes" id="UP000472355">
    <property type="component" value="Unassembled WGS sequence"/>
</dbReference>
<comment type="caution">
    <text evidence="6">The sequence shown here is derived from an EMBL/GenBank/DDBJ whole genome shotgun (WGS) entry which is preliminary data.</text>
</comment>
<dbReference type="InterPro" id="IPR036390">
    <property type="entry name" value="WH_DNA-bd_sf"/>
</dbReference>
<dbReference type="SUPFAM" id="SSF53067">
    <property type="entry name" value="Actin-like ATPase domain"/>
    <property type="match status" value="1"/>
</dbReference>
<evidence type="ECO:0000313" key="6">
    <source>
        <dbReference type="EMBL" id="NFN35122.1"/>
    </source>
</evidence>
<reference evidence="4 7" key="1">
    <citation type="submission" date="2019-02" db="EMBL/GenBank/DDBJ databases">
        <title>Genome sequencing of Clostridium botulinum clinical isolates.</title>
        <authorList>
            <person name="Brunt J."/>
            <person name="Van Vliet A.H.M."/>
            <person name="Stringer S.C."/>
            <person name="Grant K.A."/>
            <person name="Carter A.C."/>
            <person name="Peck M.W."/>
        </authorList>
    </citation>
    <scope>NUCLEOTIDE SEQUENCE [LARGE SCALE GENOMIC DNA]</scope>
    <source>
        <strain evidence="4 7">H113700579</strain>
    </source>
</reference>
<accession>A0A0C2SD57</accession>
<gene>
    <name evidence="4" type="ORF">EXM65_16125</name>
    <name evidence="5" type="ORF">FC774_15295</name>
    <name evidence="6" type="ORF">FDB51_08260</name>
</gene>
<dbReference type="InterPro" id="IPR036388">
    <property type="entry name" value="WH-like_DNA-bd_sf"/>
</dbReference>
<dbReference type="InterPro" id="IPR000600">
    <property type="entry name" value="ROK"/>
</dbReference>
<dbReference type="AlphaFoldDB" id="A0A0C2SD57"/>
<keyword evidence="3" id="KW-0119">Carbohydrate metabolism</keyword>
<evidence type="ECO:0000256" key="3">
    <source>
        <dbReference type="ARBA" id="ARBA00022629"/>
    </source>
</evidence>
<dbReference type="SUPFAM" id="SSF46785">
    <property type="entry name" value="Winged helix' DNA-binding domain"/>
    <property type="match status" value="1"/>
</dbReference>
<sequence length="379" mass="42603">MEIRETKDLRSLNKIKIIQSILYKKQISRADLSTFTSLNKATVSVIVKELLDLRLIEESTIGDSTGGRKPIILTINEDIGYVIAIDINITMIDIIVTNLSNKILSSYSIKNEDNNFETIFNNLFSLIHKIQNVMPSSIYNLVGISLAVRGVVDLNGLIKFIPQLGWKNIDIRSKLENEFNVPIYIENDGNLSAMAEHKLMPNYNDMLVVDIDDVITSGIICNSQLVKGFLGFANAIGHHVINCDGKQCTCGKRGCLEQYCSNLAILSHINQSLPVKDIEEFVNLVKEENPYALSTLDYFIDHLAIGLTNLIFILNCEVIVLNSYILREIPVAMQKLHEKIFLPITRYQDLYLSKLGKKAPLIGACNICVEQFYKSILTS</sequence>
<evidence type="ECO:0000313" key="9">
    <source>
        <dbReference type="Proteomes" id="UP000476820"/>
    </source>
</evidence>
<reference evidence="8 9" key="2">
    <citation type="submission" date="2019-04" db="EMBL/GenBank/DDBJ databases">
        <title>Genome sequencing of Clostridium botulinum Groups I-IV and Clostridium butyricum.</title>
        <authorList>
            <person name="Brunt J."/>
            <person name="Van Vliet A.H.M."/>
            <person name="Stringer S.C."/>
            <person name="Carter A.T."/>
            <person name="Peck M.W."/>
        </authorList>
    </citation>
    <scope>NUCLEOTIDE SEQUENCE [LARGE SCALE GENOMIC DNA]</scope>
    <source>
        <strain evidence="5 9">1605</strain>
        <strain evidence="6 8">CB-K-33E</strain>
    </source>
</reference>
<keyword evidence="3" id="KW-0859">Xylose metabolism</keyword>
<dbReference type="EMBL" id="SWOV01000056">
    <property type="protein sequence ID" value="NFF89218.1"/>
    <property type="molecule type" value="Genomic_DNA"/>
</dbReference>
<dbReference type="Proteomes" id="UP000473681">
    <property type="component" value="Unassembled WGS sequence"/>
</dbReference>
<dbReference type="OrthoDB" id="9796533at2"/>
<dbReference type="RefSeq" id="WP_012451621.1">
    <property type="nucleotide sequence ID" value="NZ_CP010520.1"/>
</dbReference>
<proteinExistence type="inferred from homology"/>
<name>A0A0C2SD57_CLOBO</name>
<dbReference type="Gene3D" id="1.10.10.10">
    <property type="entry name" value="Winged helix-like DNA-binding domain superfamily/Winged helix DNA-binding domain"/>
    <property type="match status" value="1"/>
</dbReference>
<dbReference type="GO" id="GO:0042732">
    <property type="term" value="P:D-xylose metabolic process"/>
    <property type="evidence" value="ECO:0007669"/>
    <property type="project" value="UniProtKB-KW"/>
</dbReference>
<evidence type="ECO:0000313" key="4">
    <source>
        <dbReference type="EMBL" id="NFA44053.1"/>
    </source>
</evidence>
<dbReference type="PANTHER" id="PTHR18964">
    <property type="entry name" value="ROK (REPRESSOR, ORF, KINASE) FAMILY"/>
    <property type="match status" value="1"/>
</dbReference>
<evidence type="ECO:0000313" key="5">
    <source>
        <dbReference type="EMBL" id="NFF89218.1"/>
    </source>
</evidence>
<comment type="similarity">
    <text evidence="2">Belongs to the ROK (NagC/XylR) family.</text>
</comment>
<protein>
    <submittedName>
        <fullName evidence="6">ROK family protein</fullName>
    </submittedName>
</protein>
<dbReference type="Proteomes" id="UP000476820">
    <property type="component" value="Unassembled WGS sequence"/>
</dbReference>
<dbReference type="InterPro" id="IPR043129">
    <property type="entry name" value="ATPase_NBD"/>
</dbReference>
<dbReference type="PANTHER" id="PTHR18964:SF149">
    <property type="entry name" value="BIFUNCTIONAL UDP-N-ACETYLGLUCOSAMINE 2-EPIMERASE_N-ACETYLMANNOSAMINE KINASE"/>
    <property type="match status" value="1"/>
</dbReference>
<evidence type="ECO:0000256" key="1">
    <source>
        <dbReference type="ARBA" id="ARBA00002486"/>
    </source>
</evidence>
<dbReference type="EMBL" id="SWVK01000009">
    <property type="protein sequence ID" value="NFN35122.1"/>
    <property type="molecule type" value="Genomic_DNA"/>
</dbReference>